<feature type="transmembrane region" description="Helical" evidence="2">
    <location>
        <begin position="152"/>
        <end position="172"/>
    </location>
</feature>
<proteinExistence type="predicted"/>
<evidence type="ECO:0000313" key="3">
    <source>
        <dbReference type="EMBL" id="SVA22624.1"/>
    </source>
</evidence>
<feature type="compositionally biased region" description="Basic and acidic residues" evidence="1">
    <location>
        <begin position="473"/>
        <end position="487"/>
    </location>
</feature>
<feature type="transmembrane region" description="Helical" evidence="2">
    <location>
        <begin position="540"/>
        <end position="558"/>
    </location>
</feature>
<feature type="transmembrane region" description="Helical" evidence="2">
    <location>
        <begin position="440"/>
        <end position="459"/>
    </location>
</feature>
<evidence type="ECO:0000256" key="2">
    <source>
        <dbReference type="SAM" id="Phobius"/>
    </source>
</evidence>
<keyword evidence="2" id="KW-0472">Membrane</keyword>
<dbReference type="EMBL" id="UINC01005642">
    <property type="protein sequence ID" value="SVA22624.1"/>
    <property type="molecule type" value="Genomic_DNA"/>
</dbReference>
<evidence type="ECO:0008006" key="4">
    <source>
        <dbReference type="Google" id="ProtNLM"/>
    </source>
</evidence>
<keyword evidence="2" id="KW-1133">Transmembrane helix</keyword>
<feature type="transmembrane region" description="Helical" evidence="2">
    <location>
        <begin position="380"/>
        <end position="402"/>
    </location>
</feature>
<dbReference type="PANTHER" id="PTHR30569">
    <property type="entry name" value="CYTOSINE TRANSPORTER CODB"/>
    <property type="match status" value="1"/>
</dbReference>
<dbReference type="InterPro" id="IPR030191">
    <property type="entry name" value="CodB"/>
</dbReference>
<feature type="transmembrane region" description="Helical" evidence="2">
    <location>
        <begin position="236"/>
        <end position="256"/>
    </location>
</feature>
<evidence type="ECO:0000256" key="1">
    <source>
        <dbReference type="SAM" id="MobiDB-lite"/>
    </source>
</evidence>
<feature type="transmembrane region" description="Helical" evidence="2">
    <location>
        <begin position="312"/>
        <end position="333"/>
    </location>
</feature>
<name>A0A381U3I4_9ZZZZ</name>
<feature type="transmembrane region" description="Helical" evidence="2">
    <location>
        <begin position="504"/>
        <end position="525"/>
    </location>
</feature>
<feature type="transmembrane region" description="Helical" evidence="2">
    <location>
        <begin position="179"/>
        <end position="199"/>
    </location>
</feature>
<feature type="region of interest" description="Disordered" evidence="1">
    <location>
        <begin position="465"/>
        <end position="497"/>
    </location>
</feature>
<reference evidence="3" key="1">
    <citation type="submission" date="2018-05" db="EMBL/GenBank/DDBJ databases">
        <authorList>
            <person name="Lanie J.A."/>
            <person name="Ng W.-L."/>
            <person name="Kazmierczak K.M."/>
            <person name="Andrzejewski T.M."/>
            <person name="Davidsen T.M."/>
            <person name="Wayne K.J."/>
            <person name="Tettelin H."/>
            <person name="Glass J.I."/>
            <person name="Rusch D."/>
            <person name="Podicherti R."/>
            <person name="Tsui H.-C.T."/>
            <person name="Winkler M.E."/>
        </authorList>
    </citation>
    <scope>NUCLEOTIDE SEQUENCE</scope>
</reference>
<dbReference type="GO" id="GO:0015209">
    <property type="term" value="F:cytosine transmembrane transporter activity"/>
    <property type="evidence" value="ECO:0007669"/>
    <property type="project" value="InterPro"/>
</dbReference>
<dbReference type="PANTHER" id="PTHR30569:SF0">
    <property type="entry name" value="CYTOSINE PERMEASE"/>
    <property type="match status" value="1"/>
</dbReference>
<feature type="transmembrane region" description="Helical" evidence="2">
    <location>
        <begin position="414"/>
        <end position="434"/>
    </location>
</feature>
<dbReference type="GO" id="GO:0005886">
    <property type="term" value="C:plasma membrane"/>
    <property type="evidence" value="ECO:0007669"/>
    <property type="project" value="TreeGrafter"/>
</dbReference>
<dbReference type="Gene3D" id="1.10.4160.10">
    <property type="entry name" value="Hydantoin permease"/>
    <property type="match status" value="1"/>
</dbReference>
<dbReference type="AlphaFoldDB" id="A0A381U3I4"/>
<gene>
    <name evidence="3" type="ORF">METZ01_LOCUS75478</name>
</gene>
<organism evidence="3">
    <name type="scientific">marine metagenome</name>
    <dbReference type="NCBI Taxonomy" id="408172"/>
    <lineage>
        <taxon>unclassified sequences</taxon>
        <taxon>metagenomes</taxon>
        <taxon>ecological metagenomes</taxon>
    </lineage>
</organism>
<keyword evidence="2" id="KW-0812">Transmembrane</keyword>
<protein>
    <recommendedName>
        <fullName evidence="4">Nucleoside transporter</fullName>
    </recommendedName>
</protein>
<feature type="transmembrane region" description="Helical" evidence="2">
    <location>
        <begin position="354"/>
        <end position="374"/>
    </location>
</feature>
<sequence length="567" mass="60032">MNTPPADESVVRRLDRLYEYDREPVAENQLHGCAHFAGMYAGEHVAATEFVIGALFVSWGARTGDVLIGLLLGNLMAVLSWTLVCAPIATQTRLTLYWYLRRIAGPGVTTIYNVLNAVLYCILAGSMITVSASAIRIPFGIPPQTHWYPDDLRFVFVVLGVGAVVVALAIWGFTRLAQFATLCAPWMIAMFIAGALATWPNLAASVASAGGKPAGFLEVARARIWTGVPANGGEAITFWQLAAFAWICNIAMHLGLSDMAILRYARRPIYGLNSALGMFLGHYVAWIAAGVMGAAAAMALNQPLTELDSGAVAMNALGVAGAVAVVIAGWTTSNPTLYRAGLALQAVTPNWPRWKVTLVAGALTTVVACSPFVFTKLLGFVGVYGILLAPVGGIVTAYHFVLRKRGAAHQVSSMWDTPALIAWAAGSLGAVVLWQTGVVHLFFLAVPAWVLSGVLYLVLAKKGNGGSSVTADARSDSAVDAAPHRPSIETAASGPEETPSFVKAAGLVALLALVTCVALPVWVLLSSEAERASRIGPFKTWLLVASLVYFVAGSLWIYRRHSNVSAA</sequence>
<feature type="transmembrane region" description="Helical" evidence="2">
    <location>
        <begin position="276"/>
        <end position="300"/>
    </location>
</feature>
<feature type="transmembrane region" description="Helical" evidence="2">
    <location>
        <begin position="110"/>
        <end position="132"/>
    </location>
</feature>
<accession>A0A381U3I4</accession>
<feature type="transmembrane region" description="Helical" evidence="2">
    <location>
        <begin position="66"/>
        <end position="89"/>
    </location>
</feature>